<dbReference type="PANTHER" id="PTHR12128">
    <property type="entry name" value="DIHYDRODIPICOLINATE SYNTHASE"/>
    <property type="match status" value="1"/>
</dbReference>
<dbReference type="PRINTS" id="PR00146">
    <property type="entry name" value="DHPICSNTHASE"/>
</dbReference>
<evidence type="ECO:0000313" key="7">
    <source>
        <dbReference type="EMBL" id="GAA4420977.1"/>
    </source>
</evidence>
<dbReference type="EMBL" id="BAABGN010000002">
    <property type="protein sequence ID" value="GAA4417374.1"/>
    <property type="molecule type" value="Genomic_DNA"/>
</dbReference>
<accession>A0ABP8KVA1</accession>
<evidence type="ECO:0000256" key="2">
    <source>
        <dbReference type="ARBA" id="ARBA00022490"/>
    </source>
</evidence>
<dbReference type="Gene3D" id="3.20.20.70">
    <property type="entry name" value="Aldolase class I"/>
    <property type="match status" value="1"/>
</dbReference>
<reference evidence="8" key="2">
    <citation type="journal article" date="2019" name="Int. J. Syst. Evol. Microbiol.">
        <title>The Global Catalogue of Microorganisms (GCM) 10K type strain sequencing project: providing services to taxonomists for standard genome sequencing and annotation.</title>
        <authorList>
            <consortium name="The Broad Institute Genomics Platform"/>
            <consortium name="The Broad Institute Genome Sequencing Center for Infectious Disease"/>
            <person name="Wu L."/>
            <person name="Ma J."/>
        </authorList>
    </citation>
    <scope>NUCLEOTIDE SEQUENCE [LARGE SCALE GENOMIC DNA]</scope>
    <source>
        <strain evidence="8">JCM 17810</strain>
    </source>
</reference>
<dbReference type="PANTHER" id="PTHR12128:SF21">
    <property type="entry name" value="N-ACETYLNEURAMINATE LYASE"/>
    <property type="match status" value="1"/>
</dbReference>
<dbReference type="InterPro" id="IPR002220">
    <property type="entry name" value="DapA-like"/>
</dbReference>
<evidence type="ECO:0000256" key="3">
    <source>
        <dbReference type="ARBA" id="ARBA00023239"/>
    </source>
</evidence>
<comment type="subcellular location">
    <subcellularLocation>
        <location evidence="1">Cytoplasm</location>
    </subcellularLocation>
</comment>
<evidence type="ECO:0000256" key="4">
    <source>
        <dbReference type="ARBA" id="ARBA00023277"/>
    </source>
</evidence>
<evidence type="ECO:0000256" key="1">
    <source>
        <dbReference type="ARBA" id="ARBA00004496"/>
    </source>
</evidence>
<evidence type="ECO:0000313" key="8">
    <source>
        <dbReference type="Proteomes" id="UP001500622"/>
    </source>
</evidence>
<proteinExistence type="inferred from homology"/>
<evidence type="ECO:0000313" key="6">
    <source>
        <dbReference type="EMBL" id="GAA4417374.1"/>
    </source>
</evidence>
<dbReference type="EMBL" id="BAABGN010000004">
    <property type="protein sequence ID" value="GAA4420977.1"/>
    <property type="molecule type" value="Genomic_DNA"/>
</dbReference>
<dbReference type="Pfam" id="PF00701">
    <property type="entry name" value="DHDPS"/>
    <property type="match status" value="1"/>
</dbReference>
<protein>
    <submittedName>
        <fullName evidence="6">N-acetylneuraminate lyase</fullName>
    </submittedName>
</protein>
<organism evidence="6 8">
    <name type="scientific">Georgenia halophila</name>
    <dbReference type="NCBI Taxonomy" id="620889"/>
    <lineage>
        <taxon>Bacteria</taxon>
        <taxon>Bacillati</taxon>
        <taxon>Actinomycetota</taxon>
        <taxon>Actinomycetes</taxon>
        <taxon>Micrococcales</taxon>
        <taxon>Bogoriellaceae</taxon>
        <taxon>Georgenia</taxon>
    </lineage>
</organism>
<keyword evidence="2" id="KW-0963">Cytoplasm</keyword>
<evidence type="ECO:0000256" key="5">
    <source>
        <dbReference type="PIRNR" id="PIRNR001365"/>
    </source>
</evidence>
<reference evidence="6" key="1">
    <citation type="journal article" date="2014" name="Int. J. Syst. Evol. Microbiol.">
        <title>Complete genome of a new Firmicutes species belonging to the dominant human colonic microbiota ('Ruminococcus bicirculans') reveals two chromosomes and a selective capacity to utilize plant glucans.</title>
        <authorList>
            <consortium name="NISC Comparative Sequencing Program"/>
            <person name="Wegmann U."/>
            <person name="Louis P."/>
            <person name="Goesmann A."/>
            <person name="Henrissat B."/>
            <person name="Duncan S.H."/>
            <person name="Flint H.J."/>
        </authorList>
    </citation>
    <scope>NUCLEOTIDE SEQUENCE</scope>
    <source>
        <strain evidence="6">JCM 17810</strain>
    </source>
</reference>
<dbReference type="RefSeq" id="WP_345214982.1">
    <property type="nucleotide sequence ID" value="NZ_BAABGN010000002.1"/>
</dbReference>
<dbReference type="SMART" id="SM01130">
    <property type="entry name" value="DHDPS"/>
    <property type="match status" value="1"/>
</dbReference>
<comment type="caution">
    <text evidence="6">The sequence shown here is derived from an EMBL/GenBank/DDBJ whole genome shotgun (WGS) entry which is preliminary data.</text>
</comment>
<dbReference type="SUPFAM" id="SSF51569">
    <property type="entry name" value="Aldolase"/>
    <property type="match status" value="1"/>
</dbReference>
<keyword evidence="8" id="KW-1185">Reference proteome</keyword>
<reference evidence="6" key="3">
    <citation type="submission" date="2023-12" db="EMBL/GenBank/DDBJ databases">
        <authorList>
            <person name="Sun Q."/>
            <person name="Inoue M."/>
        </authorList>
    </citation>
    <scope>NUCLEOTIDE SEQUENCE</scope>
    <source>
        <strain evidence="6">JCM 17810</strain>
    </source>
</reference>
<dbReference type="InterPro" id="IPR013785">
    <property type="entry name" value="Aldolase_TIM"/>
</dbReference>
<sequence>MSRLEIWAAVPTPFDDEGRLDTSVVPRQAAHLRATGVRGAFVCGTTGEFPALSVRERLDLVRAWSYARPEGLRLGVHVGGTDLAGVAELAAQAEEHGADFVASVAPYYGEAPTVALVLRHLEEVAKAAPATPLCYYHIPGMTGSTHPPSEVTARGAAAIPTLRSVKFTDSDLLEYDRIRSLDGIEVFLGQDELLPAGLAFGARAVIGSLYNGLAPVAHQVTEAFDRGEHDLALELHRPFRDIASASGRHGGLGFVKEVMNRLGPDCGPPRNPYGPLAEADHDAVAALLPGLRTALEAAGETADEPSTA</sequence>
<dbReference type="GO" id="GO:0016829">
    <property type="term" value="F:lyase activity"/>
    <property type="evidence" value="ECO:0007669"/>
    <property type="project" value="UniProtKB-KW"/>
</dbReference>
<comment type="similarity">
    <text evidence="5">Belongs to the DapA family.</text>
</comment>
<keyword evidence="4" id="KW-0119">Carbohydrate metabolism</keyword>
<name>A0ABP8KVA1_9MICO</name>
<dbReference type="Proteomes" id="UP001500622">
    <property type="component" value="Unassembled WGS sequence"/>
</dbReference>
<keyword evidence="3 5" id="KW-0456">Lyase</keyword>
<dbReference type="PIRSF" id="PIRSF001365">
    <property type="entry name" value="DHDPS"/>
    <property type="match status" value="1"/>
</dbReference>
<gene>
    <name evidence="6" type="ORF">GCM10023169_05790</name>
    <name evidence="7" type="ORF">GCM10023169_13450</name>
</gene>